<sequence>MHLERRALVAPDGTRLSVLDSGGDGRPVVILHGLAGSAAEFVPTARALPEHRVVLLDQRGHGRSERHPSDVSRAAFVADVAALLDDVGPAVLVGQSIGAHTAMLVAAAHPQLVDRLVLLETAEGGDADESVAEWFRSWPLPFADPAAARAFLGTGALADAWIADLEEVPDGLRPRFDPEVMARVLETLAAPRWTEWESVAAPTLLVYGEHGMFAPELQDAFAARGRDVRRVDLPGASHDAHLDASESWIAALREFAGGPS</sequence>
<dbReference type="Proteomes" id="UP001155240">
    <property type="component" value="Unassembled WGS sequence"/>
</dbReference>
<dbReference type="EMBL" id="JAMRYM010000038">
    <property type="protein sequence ID" value="MCM6762803.1"/>
    <property type="molecule type" value="Genomic_DNA"/>
</dbReference>
<comment type="caution">
    <text evidence="2">The sequence shown here is derived from an EMBL/GenBank/DDBJ whole genome shotgun (WGS) entry which is preliminary data.</text>
</comment>
<dbReference type="InterPro" id="IPR029058">
    <property type="entry name" value="AB_hydrolase_fold"/>
</dbReference>
<dbReference type="Gene3D" id="3.40.50.1820">
    <property type="entry name" value="alpha/beta hydrolase"/>
    <property type="match status" value="1"/>
</dbReference>
<evidence type="ECO:0000259" key="1">
    <source>
        <dbReference type="Pfam" id="PF12697"/>
    </source>
</evidence>
<gene>
    <name evidence="2" type="ORF">NB037_10285</name>
</gene>
<dbReference type="InterPro" id="IPR000073">
    <property type="entry name" value="AB_hydrolase_1"/>
</dbReference>
<dbReference type="GO" id="GO:0016787">
    <property type="term" value="F:hydrolase activity"/>
    <property type="evidence" value="ECO:0007669"/>
    <property type="project" value="UniProtKB-KW"/>
</dbReference>
<dbReference type="InterPro" id="IPR050228">
    <property type="entry name" value="Carboxylesterase_BioH"/>
</dbReference>
<reference evidence="2" key="1">
    <citation type="submission" date="2022-06" db="EMBL/GenBank/DDBJ databases">
        <title>Whole genome shotgun sequencing (WGS) of Rathayibacter sp. ZW T2_19, isolated from stored onions (Allium cepa).</title>
        <authorList>
            <person name="Stoll D.A."/>
            <person name="Huch M."/>
        </authorList>
    </citation>
    <scope>NUCLEOTIDE SEQUENCE</scope>
    <source>
        <strain evidence="2">ZW T2_19</strain>
    </source>
</reference>
<dbReference type="AlphaFoldDB" id="A0A9X2DY64"/>
<keyword evidence="2" id="KW-0378">Hydrolase</keyword>
<dbReference type="SUPFAM" id="SSF53474">
    <property type="entry name" value="alpha/beta-Hydrolases"/>
    <property type="match status" value="1"/>
</dbReference>
<proteinExistence type="predicted"/>
<accession>A0A9X2DY64</accession>
<dbReference type="Pfam" id="PF12697">
    <property type="entry name" value="Abhydrolase_6"/>
    <property type="match status" value="1"/>
</dbReference>
<evidence type="ECO:0000313" key="3">
    <source>
        <dbReference type="Proteomes" id="UP001155240"/>
    </source>
</evidence>
<protein>
    <submittedName>
        <fullName evidence="2">Alpha/beta hydrolase</fullName>
    </submittedName>
</protein>
<dbReference type="PANTHER" id="PTHR43194">
    <property type="entry name" value="HYDROLASE ALPHA/BETA FOLD FAMILY"/>
    <property type="match status" value="1"/>
</dbReference>
<keyword evidence="3" id="KW-1185">Reference proteome</keyword>
<organism evidence="2 3">
    <name type="scientific">Rathayibacter rubneri</name>
    <dbReference type="NCBI Taxonomy" id="2950106"/>
    <lineage>
        <taxon>Bacteria</taxon>
        <taxon>Bacillati</taxon>
        <taxon>Actinomycetota</taxon>
        <taxon>Actinomycetes</taxon>
        <taxon>Micrococcales</taxon>
        <taxon>Microbacteriaceae</taxon>
        <taxon>Rathayibacter</taxon>
    </lineage>
</organism>
<feature type="domain" description="AB hydrolase-1" evidence="1">
    <location>
        <begin position="28"/>
        <end position="245"/>
    </location>
</feature>
<dbReference type="PRINTS" id="PR00111">
    <property type="entry name" value="ABHYDROLASE"/>
</dbReference>
<dbReference type="PANTHER" id="PTHR43194:SF2">
    <property type="entry name" value="PEROXISOMAL MEMBRANE PROTEIN LPX1"/>
    <property type="match status" value="1"/>
</dbReference>
<dbReference type="RefSeq" id="WP_251945563.1">
    <property type="nucleotide sequence ID" value="NZ_JAMRYM010000038.1"/>
</dbReference>
<name>A0A9X2DY64_9MICO</name>
<evidence type="ECO:0000313" key="2">
    <source>
        <dbReference type="EMBL" id="MCM6762803.1"/>
    </source>
</evidence>